<reference evidence="1 2" key="1">
    <citation type="submission" date="2023-07" db="EMBL/GenBank/DDBJ databases">
        <title>Sequencing the genomes of 1000 actinobacteria strains.</title>
        <authorList>
            <person name="Klenk H.-P."/>
        </authorList>
    </citation>
    <scope>NUCLEOTIDE SEQUENCE [LARGE SCALE GENOMIC DNA]</scope>
    <source>
        <strain evidence="1 2">DSM 44508</strain>
    </source>
</reference>
<evidence type="ECO:0000313" key="2">
    <source>
        <dbReference type="Proteomes" id="UP001183619"/>
    </source>
</evidence>
<comment type="caution">
    <text evidence="1">The sequence shown here is derived from an EMBL/GenBank/DDBJ whole genome shotgun (WGS) entry which is preliminary data.</text>
</comment>
<organism evidence="1 2">
    <name type="scientific">Corynebacterium felinum</name>
    <dbReference type="NCBI Taxonomy" id="131318"/>
    <lineage>
        <taxon>Bacteria</taxon>
        <taxon>Bacillati</taxon>
        <taxon>Actinomycetota</taxon>
        <taxon>Actinomycetes</taxon>
        <taxon>Mycobacteriales</taxon>
        <taxon>Corynebacteriaceae</taxon>
        <taxon>Corynebacterium</taxon>
    </lineage>
</organism>
<gene>
    <name evidence="1" type="ORF">J2S37_001898</name>
</gene>
<evidence type="ECO:0000313" key="1">
    <source>
        <dbReference type="EMBL" id="MDR7355360.1"/>
    </source>
</evidence>
<proteinExistence type="predicted"/>
<accession>A0ABU2B9R7</accession>
<dbReference type="EMBL" id="JAVDYF010000001">
    <property type="protein sequence ID" value="MDR7355360.1"/>
    <property type="molecule type" value="Genomic_DNA"/>
</dbReference>
<sequence length="33" mass="4113">MDWDEYEDFLERDHKVPEPYRRIVVDGVFHDGF</sequence>
<name>A0ABU2B9R7_9CORY</name>
<dbReference type="Proteomes" id="UP001183619">
    <property type="component" value="Unassembled WGS sequence"/>
</dbReference>
<keyword evidence="2" id="KW-1185">Reference proteome</keyword>
<protein>
    <submittedName>
        <fullName evidence="1">Uncharacterized protein</fullName>
    </submittedName>
</protein>